<evidence type="ECO:0000313" key="2">
    <source>
        <dbReference type="Proteomes" id="UP001632037"/>
    </source>
</evidence>
<accession>A0ABD3G158</accession>
<dbReference type="AlphaFoldDB" id="A0ABD3G158"/>
<proteinExistence type="predicted"/>
<comment type="caution">
    <text evidence="1">The sequence shown here is derived from an EMBL/GenBank/DDBJ whole genome shotgun (WGS) entry which is preliminary data.</text>
</comment>
<dbReference type="Proteomes" id="UP001632037">
    <property type="component" value="Unassembled WGS sequence"/>
</dbReference>
<name>A0ABD3G158_9STRA</name>
<keyword evidence="2" id="KW-1185">Reference proteome</keyword>
<protein>
    <submittedName>
        <fullName evidence="1">Uncharacterized protein</fullName>
    </submittedName>
</protein>
<reference evidence="1 2" key="1">
    <citation type="submission" date="2024-09" db="EMBL/GenBank/DDBJ databases">
        <title>Genome sequencing and assembly of Phytophthora oleae, isolate VK10A, causative agent of rot of olive drupes.</title>
        <authorList>
            <person name="Conti Taguali S."/>
            <person name="Riolo M."/>
            <person name="La Spada F."/>
            <person name="Cacciola S.O."/>
            <person name="Dionisio G."/>
        </authorList>
    </citation>
    <scope>NUCLEOTIDE SEQUENCE [LARGE SCALE GENOMIC DNA]</scope>
    <source>
        <strain evidence="1 2">VK10A</strain>
    </source>
</reference>
<dbReference type="EMBL" id="JBIMZQ010000006">
    <property type="protein sequence ID" value="KAL3670939.1"/>
    <property type="molecule type" value="Genomic_DNA"/>
</dbReference>
<organism evidence="1 2">
    <name type="scientific">Phytophthora oleae</name>
    <dbReference type="NCBI Taxonomy" id="2107226"/>
    <lineage>
        <taxon>Eukaryota</taxon>
        <taxon>Sar</taxon>
        <taxon>Stramenopiles</taxon>
        <taxon>Oomycota</taxon>
        <taxon>Peronosporomycetes</taxon>
        <taxon>Peronosporales</taxon>
        <taxon>Peronosporaceae</taxon>
        <taxon>Phytophthora</taxon>
    </lineage>
</organism>
<gene>
    <name evidence="1" type="ORF">V7S43_004124</name>
</gene>
<sequence length="215" mass="24832">MERELTQRVQELIDSRQGAKTSVRTDLTLSKSFWQDLAAQQQEHRRSSEEEQKRLIAAVQSQTLYIDNLCNVLRVQPESFTSDTSPTRCTSVQPRDNLKWLRLKTSDASLYKEYLKEVNDSYARVDQVFAECGMNVMPSGAASSLRRLNSDGGMEYIQYVHKILQPFSFEDTCRNVWETAKLPHRHIDREVYEAVSDWGNSIAFKFRIKKTLATG</sequence>
<evidence type="ECO:0000313" key="1">
    <source>
        <dbReference type="EMBL" id="KAL3670939.1"/>
    </source>
</evidence>